<comment type="caution">
    <text evidence="2">The sequence shown here is derived from an EMBL/GenBank/DDBJ whole genome shotgun (WGS) entry which is preliminary data.</text>
</comment>
<sequence length="141" mass="14823">MKICLSASLPKFDSPIDPRFGRAPYFLITDEKGEKLEVIKNTGVEAMGGAGVTAAQLVVSAGTQLIITGNLGPRAFQVLQNSGIKIIIGVSGISAKEALEKYQKGELKEMARPSVPGHFGIGQRFGGSRGGFGGGHRSSHR</sequence>
<dbReference type="EMBL" id="PEUX01000038">
    <property type="protein sequence ID" value="PIV10185.1"/>
    <property type="molecule type" value="Genomic_DNA"/>
</dbReference>
<dbReference type="InterPro" id="IPR033913">
    <property type="entry name" value="MTH1175_dom"/>
</dbReference>
<dbReference type="PANTHER" id="PTHR42983">
    <property type="entry name" value="DINITROGENASE IRON-MOLYBDENUM COFACTOR PROTEIN-RELATED"/>
    <property type="match status" value="1"/>
</dbReference>
<feature type="domain" description="Dinitrogenase iron-molybdenum cofactor biosynthesis" evidence="1">
    <location>
        <begin position="13"/>
        <end position="104"/>
    </location>
</feature>
<dbReference type="InterPro" id="IPR003731">
    <property type="entry name" value="Di-Nase_FeMo-co_biosynth"/>
</dbReference>
<dbReference type="Proteomes" id="UP000229894">
    <property type="component" value="Unassembled WGS sequence"/>
</dbReference>
<protein>
    <submittedName>
        <fullName evidence="2">Dinitrogenase iron-molybdenum cofactor biosynthesis protein</fullName>
    </submittedName>
</protein>
<accession>A0A2M7BUI1</accession>
<name>A0A2M7BUI1_9BACT</name>
<proteinExistence type="predicted"/>
<dbReference type="SUPFAM" id="SSF53146">
    <property type="entry name" value="Nitrogenase accessory factor-like"/>
    <property type="match status" value="1"/>
</dbReference>
<organism evidence="2 3">
    <name type="scientific">Candidatus Portnoybacteria bacterium CG03_land_8_20_14_0_80_41_10</name>
    <dbReference type="NCBI Taxonomy" id="1974808"/>
    <lineage>
        <taxon>Bacteria</taxon>
        <taxon>Candidatus Portnoyibacteriota</taxon>
    </lineage>
</organism>
<evidence type="ECO:0000313" key="2">
    <source>
        <dbReference type="EMBL" id="PIV10185.1"/>
    </source>
</evidence>
<gene>
    <name evidence="2" type="ORF">COS49_01855</name>
</gene>
<reference evidence="3" key="1">
    <citation type="submission" date="2017-09" db="EMBL/GenBank/DDBJ databases">
        <title>Depth-based differentiation of microbial function through sediment-hosted aquifers and enrichment of novel symbionts in the deep terrestrial subsurface.</title>
        <authorList>
            <person name="Probst A.J."/>
            <person name="Ladd B."/>
            <person name="Jarett J.K."/>
            <person name="Geller-Mcgrath D.E."/>
            <person name="Sieber C.M.K."/>
            <person name="Emerson J.B."/>
            <person name="Anantharaman K."/>
            <person name="Thomas B.C."/>
            <person name="Malmstrom R."/>
            <person name="Stieglmeier M."/>
            <person name="Klingl A."/>
            <person name="Woyke T."/>
            <person name="Ryan C.M."/>
            <person name="Banfield J.F."/>
        </authorList>
    </citation>
    <scope>NUCLEOTIDE SEQUENCE [LARGE SCALE GENOMIC DNA]</scope>
</reference>
<dbReference type="Pfam" id="PF02579">
    <property type="entry name" value="Nitro_FeMo-Co"/>
    <property type="match status" value="1"/>
</dbReference>
<evidence type="ECO:0000313" key="3">
    <source>
        <dbReference type="Proteomes" id="UP000229894"/>
    </source>
</evidence>
<dbReference type="AlphaFoldDB" id="A0A2M7BUI1"/>
<evidence type="ECO:0000259" key="1">
    <source>
        <dbReference type="Pfam" id="PF02579"/>
    </source>
</evidence>
<dbReference type="PANTHER" id="PTHR42983:SF1">
    <property type="entry name" value="IRON-MOLYBDENUM PROTEIN"/>
    <property type="match status" value="1"/>
</dbReference>
<dbReference type="InterPro" id="IPR036105">
    <property type="entry name" value="DiNase_FeMo-co_biosyn_sf"/>
</dbReference>
<dbReference type="CDD" id="cd00851">
    <property type="entry name" value="MTH1175"/>
    <property type="match status" value="1"/>
</dbReference>
<dbReference type="Gene3D" id="3.30.420.130">
    <property type="entry name" value="Dinitrogenase iron-molybdenum cofactor biosynthesis domain"/>
    <property type="match status" value="1"/>
</dbReference>